<dbReference type="EMBL" id="BOOI01000090">
    <property type="protein sequence ID" value="GIH88804.1"/>
    <property type="molecule type" value="Genomic_DNA"/>
</dbReference>
<dbReference type="OrthoDB" id="3286690at2"/>
<organism evidence="4 5">
    <name type="scientific">Planobispora rosea</name>
    <dbReference type="NCBI Taxonomy" id="35762"/>
    <lineage>
        <taxon>Bacteria</taxon>
        <taxon>Bacillati</taxon>
        <taxon>Actinomycetota</taxon>
        <taxon>Actinomycetes</taxon>
        <taxon>Streptosporangiales</taxon>
        <taxon>Streptosporangiaceae</taxon>
        <taxon>Planobispora</taxon>
    </lineage>
</organism>
<evidence type="ECO:0000256" key="1">
    <source>
        <dbReference type="ARBA" id="ARBA00022603"/>
    </source>
</evidence>
<dbReference type="Pfam" id="PF13649">
    <property type="entry name" value="Methyltransf_25"/>
    <property type="match status" value="1"/>
</dbReference>
<keyword evidence="1 4" id="KW-0489">Methyltransferase</keyword>
<keyword evidence="2" id="KW-0808">Transferase</keyword>
<dbReference type="GO" id="GO:0032259">
    <property type="term" value="P:methylation"/>
    <property type="evidence" value="ECO:0007669"/>
    <property type="project" value="UniProtKB-KW"/>
</dbReference>
<accession>A0A8J3WG22</accession>
<evidence type="ECO:0000313" key="5">
    <source>
        <dbReference type="Proteomes" id="UP000655044"/>
    </source>
</evidence>
<reference evidence="4" key="1">
    <citation type="submission" date="2021-01" db="EMBL/GenBank/DDBJ databases">
        <title>Whole genome shotgun sequence of Planobispora rosea NBRC 15558.</title>
        <authorList>
            <person name="Komaki H."/>
            <person name="Tamura T."/>
        </authorList>
    </citation>
    <scope>NUCLEOTIDE SEQUENCE</scope>
    <source>
        <strain evidence="4">NBRC 15558</strain>
    </source>
</reference>
<dbReference type="InterPro" id="IPR029063">
    <property type="entry name" value="SAM-dependent_MTases_sf"/>
</dbReference>
<dbReference type="CDD" id="cd02440">
    <property type="entry name" value="AdoMet_MTases"/>
    <property type="match status" value="1"/>
</dbReference>
<evidence type="ECO:0000313" key="4">
    <source>
        <dbReference type="EMBL" id="GIH88804.1"/>
    </source>
</evidence>
<comment type="caution">
    <text evidence="4">The sequence shown here is derived from an EMBL/GenBank/DDBJ whole genome shotgun (WGS) entry which is preliminary data.</text>
</comment>
<evidence type="ECO:0000256" key="2">
    <source>
        <dbReference type="ARBA" id="ARBA00022679"/>
    </source>
</evidence>
<evidence type="ECO:0000259" key="3">
    <source>
        <dbReference type="Pfam" id="PF13649"/>
    </source>
</evidence>
<feature type="domain" description="Methyltransferase" evidence="3">
    <location>
        <begin position="57"/>
        <end position="155"/>
    </location>
</feature>
<dbReference type="SUPFAM" id="SSF53335">
    <property type="entry name" value="S-adenosyl-L-methionine-dependent methyltransferases"/>
    <property type="match status" value="1"/>
</dbReference>
<protein>
    <submittedName>
        <fullName evidence="4">Methyltransferase</fullName>
    </submittedName>
</protein>
<dbReference type="PANTHER" id="PTHR43861:SF1">
    <property type="entry name" value="TRANS-ACONITATE 2-METHYLTRANSFERASE"/>
    <property type="match status" value="1"/>
</dbReference>
<sequence length="253" mass="27330">MTSDTAGTPPLEAELARAWLRRWDAQQERYVADRERRFSVIGDVLAHSLSGHDRPLVLDLGCGPGSLSARLARRLPSARIVGVDNDPLLLALARGAYPRAARFVEADLSLPGWSAALGLDREPDAAVSSTALHYLPPRTLAEVYRELAGRMRSGGVFVNADNLYDEQPAIAGIAATLRRTRVGGGEDWTSWWRAVAAEPALADLVAEREKRASAGGDHRMSVAVHGELLRQAGFDQVGPVWQAGDDVVLVAVR</sequence>
<proteinExistence type="predicted"/>
<dbReference type="GO" id="GO:0008168">
    <property type="term" value="F:methyltransferase activity"/>
    <property type="evidence" value="ECO:0007669"/>
    <property type="project" value="UniProtKB-KW"/>
</dbReference>
<dbReference type="Proteomes" id="UP000655044">
    <property type="component" value="Unassembled WGS sequence"/>
</dbReference>
<dbReference type="InterPro" id="IPR041698">
    <property type="entry name" value="Methyltransf_25"/>
</dbReference>
<gene>
    <name evidence="4" type="ORF">Pro02_72120</name>
</gene>
<dbReference type="Gene3D" id="3.40.50.150">
    <property type="entry name" value="Vaccinia Virus protein VP39"/>
    <property type="match status" value="1"/>
</dbReference>
<name>A0A8J3WG22_PLARO</name>
<dbReference type="AlphaFoldDB" id="A0A8J3WG22"/>
<keyword evidence="5" id="KW-1185">Reference proteome</keyword>
<dbReference type="RefSeq" id="WP_068923156.1">
    <property type="nucleotide sequence ID" value="NZ_BMQP01000058.1"/>
</dbReference>
<dbReference type="PANTHER" id="PTHR43861">
    <property type="entry name" value="TRANS-ACONITATE 2-METHYLTRANSFERASE-RELATED"/>
    <property type="match status" value="1"/>
</dbReference>